<dbReference type="AlphaFoldDB" id="A0A8H8R5L4"/>
<accession>A0A8H8R5L4</accession>
<evidence type="ECO:0000313" key="1">
    <source>
        <dbReference type="EMBL" id="TVY28145.1"/>
    </source>
</evidence>
<dbReference type="RefSeq" id="XP_031006933.1">
    <property type="nucleotide sequence ID" value="XM_031147755.1"/>
</dbReference>
<dbReference type="OrthoDB" id="3344950at2759"/>
<reference evidence="1 2" key="1">
    <citation type="submission" date="2018-05" db="EMBL/GenBank/DDBJ databases">
        <title>Genome sequencing and assembly of the regulated plant pathogen Lachnellula willkommii and related sister species for the development of diagnostic species identification markers.</title>
        <authorList>
            <person name="Giroux E."/>
            <person name="Bilodeau G."/>
        </authorList>
    </citation>
    <scope>NUCLEOTIDE SEQUENCE [LARGE SCALE GENOMIC DNA]</scope>
    <source>
        <strain evidence="1 2">CBS 185.66</strain>
    </source>
</reference>
<dbReference type="Proteomes" id="UP000431533">
    <property type="component" value="Unassembled WGS sequence"/>
</dbReference>
<gene>
    <name evidence="1" type="ORF">LHYA1_G002781</name>
</gene>
<keyword evidence="2" id="KW-1185">Reference proteome</keyword>
<comment type="caution">
    <text evidence="1">The sequence shown here is derived from an EMBL/GenBank/DDBJ whole genome shotgun (WGS) entry which is preliminary data.</text>
</comment>
<proteinExistence type="predicted"/>
<protein>
    <submittedName>
        <fullName evidence="1">Uncharacterized protein</fullName>
    </submittedName>
</protein>
<name>A0A8H8R5L4_9HELO</name>
<evidence type="ECO:0000313" key="2">
    <source>
        <dbReference type="Proteomes" id="UP000431533"/>
    </source>
</evidence>
<sequence length="153" mass="17344">MATAETVDLGPSHPPKAESIELFNKIHVDLKKALQHKRHETNKHEPQYFQAVANLSDQQLTNFSSDDLKEVRVATAAYGKHIFGKVLIPDSDPTHSFPEKPSDAYFMFRAFAPGDADTATLHSIRMDQEERPDGDKVFKAIFHQNDPIVWFDI</sequence>
<organism evidence="1 2">
    <name type="scientific">Lachnellula hyalina</name>
    <dbReference type="NCBI Taxonomy" id="1316788"/>
    <lineage>
        <taxon>Eukaryota</taxon>
        <taxon>Fungi</taxon>
        <taxon>Dikarya</taxon>
        <taxon>Ascomycota</taxon>
        <taxon>Pezizomycotina</taxon>
        <taxon>Leotiomycetes</taxon>
        <taxon>Helotiales</taxon>
        <taxon>Lachnaceae</taxon>
        <taxon>Lachnellula</taxon>
    </lineage>
</organism>
<dbReference type="GeneID" id="41982979"/>
<dbReference type="EMBL" id="QGMH01000036">
    <property type="protein sequence ID" value="TVY28145.1"/>
    <property type="molecule type" value="Genomic_DNA"/>
</dbReference>